<keyword evidence="1" id="KW-0687">Ribonucleoprotein</keyword>
<gene>
    <name evidence="1" type="primary">RSM24_2</name>
    <name evidence="1" type="ORF">DSO57_1023813</name>
</gene>
<name>A0ACC2UCF0_9FUNG</name>
<keyword evidence="2" id="KW-1185">Reference proteome</keyword>
<dbReference type="Proteomes" id="UP001165960">
    <property type="component" value="Unassembled WGS sequence"/>
</dbReference>
<dbReference type="EMBL" id="QTSX02000836">
    <property type="protein sequence ID" value="KAJ9084493.1"/>
    <property type="molecule type" value="Genomic_DNA"/>
</dbReference>
<evidence type="ECO:0000313" key="2">
    <source>
        <dbReference type="Proteomes" id="UP001165960"/>
    </source>
</evidence>
<comment type="caution">
    <text evidence="1">The sequence shown here is derived from an EMBL/GenBank/DDBJ whole genome shotgun (WGS) entry which is preliminary data.</text>
</comment>
<protein>
    <submittedName>
        <fullName evidence="1">37S ribosomal protein S24, mitochondrial</fullName>
    </submittedName>
</protein>
<organism evidence="1 2">
    <name type="scientific">Entomophthora muscae</name>
    <dbReference type="NCBI Taxonomy" id="34485"/>
    <lineage>
        <taxon>Eukaryota</taxon>
        <taxon>Fungi</taxon>
        <taxon>Fungi incertae sedis</taxon>
        <taxon>Zoopagomycota</taxon>
        <taxon>Entomophthoromycotina</taxon>
        <taxon>Entomophthoromycetes</taxon>
        <taxon>Entomophthorales</taxon>
        <taxon>Entomophthoraceae</taxon>
        <taxon>Entomophthora</taxon>
    </lineage>
</organism>
<evidence type="ECO:0000313" key="1">
    <source>
        <dbReference type="EMBL" id="KAJ9084493.1"/>
    </source>
</evidence>
<proteinExistence type="predicted"/>
<keyword evidence="1" id="KW-0689">Ribosomal protein</keyword>
<reference evidence="1" key="1">
    <citation type="submission" date="2022-04" db="EMBL/GenBank/DDBJ databases">
        <title>Genome of the entomopathogenic fungus Entomophthora muscae.</title>
        <authorList>
            <person name="Elya C."/>
            <person name="Lovett B.R."/>
            <person name="Lee E."/>
            <person name="Macias A.M."/>
            <person name="Hajek A.E."/>
            <person name="De Bivort B.L."/>
            <person name="Kasson M.T."/>
            <person name="De Fine Licht H.H."/>
            <person name="Stajich J.E."/>
        </authorList>
    </citation>
    <scope>NUCLEOTIDE SEQUENCE</scope>
    <source>
        <strain evidence="1">Berkeley</strain>
    </source>
</reference>
<accession>A0ACC2UCF0</accession>
<sequence length="240" mass="28008">MSRKLLSLAALCTKTPTSLKNFDKLNVKFFETSAACLARKSAEPTQKPAPVPRRGNREDDDDDFDDEPDTGLPSFALYHIRQIKYIRMFQRKAKFEAPKLKEHLEKFIPPGKNEYVQFLNVTHLGEEHELDKKSVMIIKLNELADRNIFTPEQTHKLLLICQNHYFRESNLLRFSSKAFPTLDQNKLHLAKLWKKIVKEVKDTTDMFGDIPLPAYKPKSSHNRLTKEQIEFPKEWLQKAL</sequence>